<dbReference type="Gene3D" id="1.20.5.3070">
    <property type="match status" value="1"/>
</dbReference>
<evidence type="ECO:0000256" key="3">
    <source>
        <dbReference type="PIRSR" id="PIRSR605493-1"/>
    </source>
</evidence>
<comment type="similarity">
    <text evidence="1">Belongs to the isocitrate and isopropylmalate dehydrogenases family.</text>
</comment>
<evidence type="ECO:0000256" key="2">
    <source>
        <dbReference type="ARBA" id="ARBA00023002"/>
    </source>
</evidence>
<keyword evidence="3" id="KW-0460">Magnesium</keyword>
<dbReference type="AlphaFoldDB" id="A0AAX1EJL2"/>
<accession>A0AAX1EJL2</accession>
<feature type="binding site" evidence="3">
    <location>
        <begin position="448"/>
        <end position="451"/>
    </location>
    <ligand>
        <name>substrate</name>
    </ligand>
</feature>
<dbReference type="Gene3D" id="3.40.718.10">
    <property type="entry name" value="Isopropylmalate Dehydrogenase"/>
    <property type="match status" value="1"/>
</dbReference>
<dbReference type="SUPFAM" id="SSF89562">
    <property type="entry name" value="RraA-like"/>
    <property type="match status" value="1"/>
</dbReference>
<feature type="binding site" evidence="3">
    <location>
        <position position="471"/>
    </location>
    <ligand>
        <name>Mg(2+)</name>
        <dbReference type="ChEBI" id="CHEBI:18420"/>
    </ligand>
</feature>
<dbReference type="InterPro" id="IPR024084">
    <property type="entry name" value="IsoPropMal-DH-like_dom"/>
</dbReference>
<keyword evidence="3" id="KW-0479">Metal-binding</keyword>
<dbReference type="CDD" id="cd16841">
    <property type="entry name" value="RraA_family"/>
    <property type="match status" value="1"/>
</dbReference>
<sequence>MEVTKAALPVFEVLKIPVKLHFADIGWSFWQEEGTALPERTWQLIQKADAVLLGAVTSKPQREARQELAKQLQKKNLQYVSPILQLRQKLDLYTNLRPCFSLQEDKSFHFCIVRENTEGLYAGLDYYPLPEELHRFILKEKAWKDIAKNELSCSLRLQTYEGLSRIFQFAFRYADKHHMPRVTLADKPNVLRYSSVFARELFETEAHQYPHIKADILNVDAVALWLVRRPEEFGVIVAENMFADILSDVGAAVMGGLGFAPSANLGEKYCYFEPVHGSAPRLKTNQANPAAMFLTIGLMLEHLGFSEEAERIKTSVKMVVKERRFLTYDQGGHASTQDMAEAIMDKCRYSHQGNQEMGQSEKWRQLLAFSSTEISDALDSCGAEGALSGIKPLTGNTKLVGPAYTIKYAPYKKNTQTFKGAANYIDEVPAHSVIVIDNEGREDCTVWGDILTQTALQRGISGTVVHGAIRDVELIRQYRYPVYCKNYTMRSGKNRVHKSAAQVPVVINNVKIHPGDIIFADDNGVLVIPVQLIDEIIDKAKNIQQTEQKIVEAVKAGSSLKQARKEYGYDKPWLSQGKKE</sequence>
<dbReference type="SUPFAM" id="SSF53659">
    <property type="entry name" value="Isocitrate/Isopropylmalate dehydrogenase-like"/>
    <property type="match status" value="1"/>
</dbReference>
<dbReference type="GO" id="GO:0006099">
    <property type="term" value="P:tricarboxylic acid cycle"/>
    <property type="evidence" value="ECO:0007669"/>
    <property type="project" value="TreeGrafter"/>
</dbReference>
<feature type="domain" description="Isopropylmalate dehydrogenase-like" evidence="4">
    <location>
        <begin position="2"/>
        <end position="343"/>
    </location>
</feature>
<evidence type="ECO:0000259" key="4">
    <source>
        <dbReference type="SMART" id="SM01329"/>
    </source>
</evidence>
<dbReference type="InterPro" id="IPR005493">
    <property type="entry name" value="RraA/RraA-like"/>
</dbReference>
<dbReference type="GO" id="GO:0051287">
    <property type="term" value="F:NAD binding"/>
    <property type="evidence" value="ECO:0007669"/>
    <property type="project" value="InterPro"/>
</dbReference>
<name>A0AAX1EJL2_9GAMM</name>
<dbReference type="PANTHER" id="PTHR11835:SF34">
    <property type="entry name" value="ISOCITRATE DEHYDROGENASE [NAD] SUBUNIT ALPHA, MITOCHONDRIAL"/>
    <property type="match status" value="1"/>
</dbReference>
<protein>
    <submittedName>
        <fullName evidence="5">Isocitrate/isopropylmalate dehydrogenase family protein</fullName>
    </submittedName>
</protein>
<dbReference type="InterPro" id="IPR019818">
    <property type="entry name" value="IsoCit/isopropylmalate_DH_CS"/>
</dbReference>
<evidence type="ECO:0000313" key="6">
    <source>
        <dbReference type="Proteomes" id="UP000295517"/>
    </source>
</evidence>
<dbReference type="Pfam" id="PF03737">
    <property type="entry name" value="RraA-like"/>
    <property type="match status" value="1"/>
</dbReference>
<dbReference type="GO" id="GO:0004449">
    <property type="term" value="F:isocitrate dehydrogenase (NAD+) activity"/>
    <property type="evidence" value="ECO:0007669"/>
    <property type="project" value="TreeGrafter"/>
</dbReference>
<dbReference type="PROSITE" id="PS00470">
    <property type="entry name" value="IDH_IMDH"/>
    <property type="match status" value="1"/>
</dbReference>
<evidence type="ECO:0000313" key="5">
    <source>
        <dbReference type="EMBL" id="QBR85293.1"/>
    </source>
</evidence>
<dbReference type="Proteomes" id="UP000295517">
    <property type="component" value="Chromosome"/>
</dbReference>
<dbReference type="GO" id="GO:0006102">
    <property type="term" value="P:isocitrate metabolic process"/>
    <property type="evidence" value="ECO:0007669"/>
    <property type="project" value="TreeGrafter"/>
</dbReference>
<dbReference type="Gene3D" id="3.50.30.40">
    <property type="entry name" value="Ribonuclease E inhibitor RraA/RraA-like"/>
    <property type="match status" value="1"/>
</dbReference>
<dbReference type="InterPro" id="IPR036704">
    <property type="entry name" value="RraA/RraA-like_sf"/>
</dbReference>
<organism evidence="5 6">
    <name type="scientific">Legionella israelensis</name>
    <dbReference type="NCBI Taxonomy" id="454"/>
    <lineage>
        <taxon>Bacteria</taxon>
        <taxon>Pseudomonadati</taxon>
        <taxon>Pseudomonadota</taxon>
        <taxon>Gammaproteobacteria</taxon>
        <taxon>Legionellales</taxon>
        <taxon>Legionellaceae</taxon>
        <taxon>Legionella</taxon>
    </lineage>
</organism>
<proteinExistence type="inferred from homology"/>
<dbReference type="Pfam" id="PF00180">
    <property type="entry name" value="Iso_dh"/>
    <property type="match status" value="1"/>
</dbReference>
<comment type="cofactor">
    <cofactor evidence="3">
        <name>Mg(2+)</name>
        <dbReference type="ChEBI" id="CHEBI:18420"/>
    </cofactor>
</comment>
<reference evidence="5 6" key="1">
    <citation type="submission" date="2019-03" db="EMBL/GenBank/DDBJ databases">
        <title>Diverse conjugative elements silence natural transformation in Legionella species.</title>
        <authorList>
            <person name="Durieux I."/>
            <person name="Ginevra C."/>
            <person name="Attaiech L."/>
            <person name="Picq K."/>
            <person name="Juan P.A."/>
            <person name="Jarraud S."/>
            <person name="Charpentier X."/>
        </authorList>
    </citation>
    <scope>NUCLEOTIDE SEQUENCE [LARGE SCALE GENOMIC DNA]</scope>
    <source>
        <strain evidence="5 6">HL-0427-4011</strain>
    </source>
</reference>
<gene>
    <name evidence="5" type="ORF">E3983_03080</name>
</gene>
<evidence type="ECO:0000256" key="1">
    <source>
        <dbReference type="ARBA" id="ARBA00007769"/>
    </source>
</evidence>
<feature type="binding site" evidence="3">
    <location>
        <position position="470"/>
    </location>
    <ligand>
        <name>substrate</name>
    </ligand>
</feature>
<dbReference type="EMBL" id="CP038254">
    <property type="protein sequence ID" value="QBR85293.1"/>
    <property type="molecule type" value="Genomic_DNA"/>
</dbReference>
<dbReference type="SMART" id="SM01329">
    <property type="entry name" value="Iso_dh"/>
    <property type="match status" value="1"/>
</dbReference>
<dbReference type="GO" id="GO:0000287">
    <property type="term" value="F:magnesium ion binding"/>
    <property type="evidence" value="ECO:0007669"/>
    <property type="project" value="InterPro"/>
</dbReference>
<dbReference type="PANTHER" id="PTHR11835">
    <property type="entry name" value="DECARBOXYLATING DEHYDROGENASES-ISOCITRATE, ISOPROPYLMALATE, TARTRATE"/>
    <property type="match status" value="1"/>
</dbReference>
<keyword evidence="2" id="KW-0560">Oxidoreductase</keyword>